<dbReference type="AlphaFoldDB" id="A0A9P5AK32"/>
<accession>A0A9P5AK32</accession>
<protein>
    <submittedName>
        <fullName evidence="2">Cytochrome P450 monooxygenase</fullName>
    </submittedName>
</protein>
<feature type="compositionally biased region" description="Polar residues" evidence="1">
    <location>
        <begin position="242"/>
        <end position="268"/>
    </location>
</feature>
<keyword evidence="2" id="KW-0560">Oxidoreductase</keyword>
<dbReference type="Proteomes" id="UP000730481">
    <property type="component" value="Unassembled WGS sequence"/>
</dbReference>
<feature type="region of interest" description="Disordered" evidence="1">
    <location>
        <begin position="225"/>
        <end position="280"/>
    </location>
</feature>
<proteinExistence type="predicted"/>
<organism evidence="2 3">
    <name type="scientific">Fusarium beomiforme</name>
    <dbReference type="NCBI Taxonomy" id="44412"/>
    <lineage>
        <taxon>Eukaryota</taxon>
        <taxon>Fungi</taxon>
        <taxon>Dikarya</taxon>
        <taxon>Ascomycota</taxon>
        <taxon>Pezizomycotina</taxon>
        <taxon>Sordariomycetes</taxon>
        <taxon>Hypocreomycetidae</taxon>
        <taxon>Hypocreales</taxon>
        <taxon>Nectriaceae</taxon>
        <taxon>Fusarium</taxon>
        <taxon>Fusarium burgessii species complex</taxon>
    </lineage>
</organism>
<evidence type="ECO:0000256" key="1">
    <source>
        <dbReference type="SAM" id="MobiDB-lite"/>
    </source>
</evidence>
<dbReference type="GO" id="GO:0004497">
    <property type="term" value="F:monooxygenase activity"/>
    <property type="evidence" value="ECO:0007669"/>
    <property type="project" value="UniProtKB-KW"/>
</dbReference>
<gene>
    <name evidence="2" type="ORF">FBEOM_6068</name>
</gene>
<comment type="caution">
    <text evidence="2">The sequence shown here is derived from an EMBL/GenBank/DDBJ whole genome shotgun (WGS) entry which is preliminary data.</text>
</comment>
<name>A0A9P5AK32_9HYPO</name>
<sequence length="320" mass="33739">MCREVITIAQCSPEQSPVLSFNCGKLHLVAHERVVCDGARGKCICFFGTCGSIGREIPTKGMDLASVVKARCAECTPRQDRIGDHRKAQDMLESPLLQPAVAKGEWPEHSKKLSALWLGKLACPYHAEASVGPATPVTESVTSIKQPVQSKATATDTAVGFAVKTASQSTVEPFAEPPTLKAPDSTSTDPAPAGSPAAPPSAGADEWATNTGNTANTVVDEWDTNTANPVDHEKTDEGFDSGNKTLDPSEVGISTSRWAPGNASSSEPTGEVKGKEQAPVVVSASRRAVNFSYDPNNAEKLQETSQKFADLKASFLMGKA</sequence>
<evidence type="ECO:0000313" key="2">
    <source>
        <dbReference type="EMBL" id="KAF4340029.1"/>
    </source>
</evidence>
<keyword evidence="3" id="KW-1185">Reference proteome</keyword>
<reference evidence="2" key="1">
    <citation type="journal article" date="2017" name="Mycologia">
        <title>Fusarium algeriense, sp. nov., a novel toxigenic crown rot pathogen of durum wheat from Algeria is nested in the Fusarium burgessii species complex.</title>
        <authorList>
            <person name="Laraba I."/>
            <person name="Keddad A."/>
            <person name="Boureghda H."/>
            <person name="Abdallah N."/>
            <person name="Vaughan M.M."/>
            <person name="Proctor R.H."/>
            <person name="Busman M."/>
            <person name="O'Donnell K."/>
        </authorList>
    </citation>
    <scope>NUCLEOTIDE SEQUENCE</scope>
    <source>
        <strain evidence="2">NRRL 25174</strain>
    </source>
</reference>
<feature type="compositionally biased region" description="Low complexity" evidence="1">
    <location>
        <begin position="190"/>
        <end position="211"/>
    </location>
</feature>
<keyword evidence="2" id="KW-0503">Monooxygenase</keyword>
<dbReference type="OrthoDB" id="5072071at2759"/>
<feature type="region of interest" description="Disordered" evidence="1">
    <location>
        <begin position="167"/>
        <end position="211"/>
    </location>
</feature>
<evidence type="ECO:0000313" key="3">
    <source>
        <dbReference type="Proteomes" id="UP000730481"/>
    </source>
</evidence>
<dbReference type="EMBL" id="PVQB02000252">
    <property type="protein sequence ID" value="KAF4340029.1"/>
    <property type="molecule type" value="Genomic_DNA"/>
</dbReference>
<reference evidence="2" key="2">
    <citation type="submission" date="2020-02" db="EMBL/GenBank/DDBJ databases">
        <title>Identification and distribution of gene clusters putatively required for synthesis of sphingolipid metabolism inhibitors in phylogenetically diverse species of the filamentous fungus Fusarium.</title>
        <authorList>
            <person name="Kim H.-S."/>
            <person name="Busman M."/>
            <person name="Brown D.W."/>
            <person name="Divon H."/>
            <person name="Uhlig S."/>
            <person name="Proctor R.H."/>
        </authorList>
    </citation>
    <scope>NUCLEOTIDE SEQUENCE</scope>
    <source>
        <strain evidence="2">NRRL 25174</strain>
    </source>
</reference>